<keyword evidence="2" id="KW-1185">Reference proteome</keyword>
<dbReference type="InterPro" id="IPR046037">
    <property type="entry name" value="DUF5995"/>
</dbReference>
<accession>A0A5B8UW75</accession>
<dbReference type="EMBL" id="CP042436">
    <property type="protein sequence ID" value="QEC63380.1"/>
    <property type="molecule type" value="Genomic_DNA"/>
</dbReference>
<dbReference type="Proteomes" id="UP000321479">
    <property type="component" value="Chromosome"/>
</dbReference>
<name>A0A5B8UW75_9SPHI</name>
<dbReference type="Pfam" id="PF19458">
    <property type="entry name" value="DUF5995"/>
    <property type="match status" value="1"/>
</dbReference>
<evidence type="ECO:0000313" key="2">
    <source>
        <dbReference type="Proteomes" id="UP000321479"/>
    </source>
</evidence>
<evidence type="ECO:0000313" key="1">
    <source>
        <dbReference type="EMBL" id="QEC63380.1"/>
    </source>
</evidence>
<reference evidence="1 2" key="1">
    <citation type="journal article" date="2017" name="Curr. Microbiol.">
        <title>Mucilaginibacter ginsenosidivorans sp. nov., Isolated from Soil of Ginseng Field.</title>
        <authorList>
            <person name="Kim M.M."/>
            <person name="Siddiqi M.Z."/>
            <person name="Im W.T."/>
        </authorList>
    </citation>
    <scope>NUCLEOTIDE SEQUENCE [LARGE SCALE GENOMIC DNA]</scope>
    <source>
        <strain evidence="1 2">Gsoil 3017</strain>
    </source>
</reference>
<dbReference type="RefSeq" id="WP_147031956.1">
    <property type="nucleotide sequence ID" value="NZ_CP042436.1"/>
</dbReference>
<dbReference type="KEGG" id="mgin:FRZ54_12605"/>
<protein>
    <submittedName>
        <fullName evidence="1">Uncharacterized protein</fullName>
    </submittedName>
</protein>
<gene>
    <name evidence="1" type="ORF">FRZ54_12605</name>
</gene>
<proteinExistence type="predicted"/>
<sequence>MEFKQTGPAKTIDDVITALDHIIAESISSKSRLGYFAALYLKVTKAVKEGIESGQFSDGKQLGELDVMFANRYLEAYSQWKNKQPTSKSWAIAFEEAESSQVLILQHLLLGMNAHINFDLGIAAADVCGDRPIAVLKSDFDAINLVIGSLTNQVLNELGQVSPLLSLLGLHASNSNFALIQFSIDNARDGAWCFAEDLSQKKGPDRDEFIARRDTTIRRLGESLAHTKGFARFTVWVIHLFETGNVRKAIGILNDYRKKKIVINSQD</sequence>
<dbReference type="AlphaFoldDB" id="A0A5B8UW75"/>
<organism evidence="1 2">
    <name type="scientific">Mucilaginibacter ginsenosidivorans</name>
    <dbReference type="NCBI Taxonomy" id="398053"/>
    <lineage>
        <taxon>Bacteria</taxon>
        <taxon>Pseudomonadati</taxon>
        <taxon>Bacteroidota</taxon>
        <taxon>Sphingobacteriia</taxon>
        <taxon>Sphingobacteriales</taxon>
        <taxon>Sphingobacteriaceae</taxon>
        <taxon>Mucilaginibacter</taxon>
    </lineage>
</organism>
<dbReference type="OrthoDB" id="583431at2"/>